<evidence type="ECO:0000313" key="2">
    <source>
        <dbReference type="Proteomes" id="UP000218807"/>
    </source>
</evidence>
<sequence>MRTSPTTGVHKLLLNYGSVNKWQEVMSRRSPPPILRDVTGELGLTRNDTIMYIVREWMENTYLPVHSLDQDGDVDGTA</sequence>
<organism evidence="1 2">
    <name type="scientific">Rhizobium sophoriradicis</name>
    <dbReference type="NCBI Taxonomy" id="1535245"/>
    <lineage>
        <taxon>Bacteria</taxon>
        <taxon>Pseudomonadati</taxon>
        <taxon>Pseudomonadota</taxon>
        <taxon>Alphaproteobacteria</taxon>
        <taxon>Hyphomicrobiales</taxon>
        <taxon>Rhizobiaceae</taxon>
        <taxon>Rhizobium/Agrobacterium group</taxon>
        <taxon>Rhizobium</taxon>
    </lineage>
</organism>
<evidence type="ECO:0000313" key="1">
    <source>
        <dbReference type="EMBL" id="PCK78910.1"/>
    </source>
</evidence>
<protein>
    <submittedName>
        <fullName evidence="1">Uncharacterized protein</fullName>
    </submittedName>
</protein>
<keyword evidence="2" id="KW-1185">Reference proteome</keyword>
<comment type="caution">
    <text evidence="1">The sequence shown here is derived from an EMBL/GenBank/DDBJ whole genome shotgun (WGS) entry which is preliminary data.</text>
</comment>
<gene>
    <name evidence="1" type="ORF">CPT34_21290</name>
</gene>
<dbReference type="Proteomes" id="UP000218807">
    <property type="component" value="Unassembled WGS sequence"/>
</dbReference>
<reference evidence="1 2" key="1">
    <citation type="submission" date="2017-09" db="EMBL/GenBank/DDBJ databases">
        <title>Comparative genomics of rhizobia isolated from Phaseolus vulgaris in China.</title>
        <authorList>
            <person name="Tong W."/>
        </authorList>
    </citation>
    <scope>NUCLEOTIDE SEQUENCE [LARGE SCALE GENOMIC DNA]</scope>
    <source>
        <strain evidence="1 2">L101</strain>
    </source>
</reference>
<dbReference type="EMBL" id="NXDM01000023">
    <property type="protein sequence ID" value="PCK78910.1"/>
    <property type="molecule type" value="Genomic_DNA"/>
</dbReference>
<dbReference type="AlphaFoldDB" id="A0A2A5KPD1"/>
<proteinExistence type="predicted"/>
<accession>A0A2A5KPD1</accession>
<name>A0A2A5KPD1_9HYPH</name>